<evidence type="ECO:0000256" key="6">
    <source>
        <dbReference type="SAM" id="MobiDB-lite"/>
    </source>
</evidence>
<evidence type="ECO:0000313" key="8">
    <source>
        <dbReference type="Proteomes" id="UP000316759"/>
    </source>
</evidence>
<dbReference type="GO" id="GO:0005829">
    <property type="term" value="C:cytosol"/>
    <property type="evidence" value="ECO:0007669"/>
    <property type="project" value="TreeGrafter"/>
</dbReference>
<evidence type="ECO:0000256" key="5">
    <source>
        <dbReference type="PROSITE-ProRule" id="PRU00339"/>
    </source>
</evidence>
<comment type="subcellular location">
    <subcellularLocation>
        <location evidence="1">Cytoplasm</location>
    </subcellularLocation>
</comment>
<comment type="caution">
    <text evidence="7">The sequence shown here is derived from an EMBL/GenBank/DDBJ whole genome shotgun (WGS) entry which is preliminary data.</text>
</comment>
<keyword evidence="7" id="KW-0346">Stress response</keyword>
<dbReference type="EMBL" id="SUNJ01000160">
    <property type="protein sequence ID" value="TPP67857.1"/>
    <property type="molecule type" value="Genomic_DNA"/>
</dbReference>
<proteinExistence type="predicted"/>
<keyword evidence="2" id="KW-0963">Cytoplasm</keyword>
<dbReference type="SUPFAM" id="SSF48452">
    <property type="entry name" value="TPR-like"/>
    <property type="match status" value="1"/>
</dbReference>
<dbReference type="GO" id="GO:0005739">
    <property type="term" value="C:mitochondrion"/>
    <property type="evidence" value="ECO:0007669"/>
    <property type="project" value="TreeGrafter"/>
</dbReference>
<organism evidence="7 8">
    <name type="scientific">Fasciola gigantica</name>
    <name type="common">Giant liver fluke</name>
    <dbReference type="NCBI Taxonomy" id="46835"/>
    <lineage>
        <taxon>Eukaryota</taxon>
        <taxon>Metazoa</taxon>
        <taxon>Spiralia</taxon>
        <taxon>Lophotrochozoa</taxon>
        <taxon>Platyhelminthes</taxon>
        <taxon>Trematoda</taxon>
        <taxon>Digenea</taxon>
        <taxon>Plagiorchiida</taxon>
        <taxon>Echinostomata</taxon>
        <taxon>Echinostomatoidea</taxon>
        <taxon>Fasciolidae</taxon>
        <taxon>Fasciola</taxon>
    </lineage>
</organism>
<dbReference type="PANTHER" id="PTHR45984:SF2">
    <property type="entry name" value="MITOCHONDRIAL IMPORT RECEPTOR SUBUNIT TOM34"/>
    <property type="match status" value="1"/>
</dbReference>
<feature type="region of interest" description="Disordered" evidence="6">
    <location>
        <begin position="141"/>
        <end position="166"/>
    </location>
</feature>
<dbReference type="InterPro" id="IPR011990">
    <property type="entry name" value="TPR-like_helical_dom_sf"/>
</dbReference>
<feature type="repeat" description="TPR" evidence="5">
    <location>
        <begin position="156"/>
        <end position="189"/>
    </location>
</feature>
<keyword evidence="3" id="KW-0677">Repeat</keyword>
<dbReference type="Gene3D" id="1.25.40.10">
    <property type="entry name" value="Tetratricopeptide repeat domain"/>
    <property type="match status" value="1"/>
</dbReference>
<dbReference type="InterPro" id="IPR019734">
    <property type="entry name" value="TPR_rpt"/>
</dbReference>
<dbReference type="PROSITE" id="PS50005">
    <property type="entry name" value="TPR"/>
    <property type="match status" value="1"/>
</dbReference>
<name>A0A504ZB16_FASGI</name>
<feature type="compositionally biased region" description="Basic and acidic residues" evidence="6">
    <location>
        <begin position="141"/>
        <end position="165"/>
    </location>
</feature>
<evidence type="ECO:0000256" key="4">
    <source>
        <dbReference type="ARBA" id="ARBA00022803"/>
    </source>
</evidence>
<accession>A0A504ZB16</accession>
<protein>
    <submittedName>
        <fullName evidence="7">Putative heat shock protein 70 (Hsp70)-interacting protein</fullName>
    </submittedName>
</protein>
<evidence type="ECO:0000313" key="7">
    <source>
        <dbReference type="EMBL" id="TPP67857.1"/>
    </source>
</evidence>
<dbReference type="STRING" id="46835.A0A504ZB16"/>
<evidence type="ECO:0000256" key="3">
    <source>
        <dbReference type="ARBA" id="ARBA00022737"/>
    </source>
</evidence>
<sequence>MRQEENEACGMKYPGVEEMVSRVKERMGLKDKHEIEEEEAKVIEYDGSLPPIRRELWFKANSQSATRSSCAADGFAGKRVIKPRDFREWDKLEKEWDKELNEESSVPQNAVTDHVNEKGEQMTLSESETRRISKLSCTDLAKRAENMPEQTRRQLATREKEKGNEAFRAGDYNEALLYYKRSLTLFPTSAVYNNRALTHLHRKE</sequence>
<dbReference type="AlphaFoldDB" id="A0A504ZB16"/>
<evidence type="ECO:0000256" key="2">
    <source>
        <dbReference type="ARBA" id="ARBA00022490"/>
    </source>
</evidence>
<dbReference type="OrthoDB" id="2942533at2759"/>
<dbReference type="GO" id="GO:0006626">
    <property type="term" value="P:protein targeting to mitochondrion"/>
    <property type="evidence" value="ECO:0007669"/>
    <property type="project" value="TreeGrafter"/>
</dbReference>
<dbReference type="InterPro" id="IPR051982">
    <property type="entry name" value="CiliaryAsmbly_MitoImport"/>
</dbReference>
<dbReference type="Proteomes" id="UP000316759">
    <property type="component" value="Unassembled WGS sequence"/>
</dbReference>
<gene>
    <name evidence="7" type="ORF">FGIG_12037</name>
</gene>
<keyword evidence="4 5" id="KW-0802">TPR repeat</keyword>
<keyword evidence="8" id="KW-1185">Reference proteome</keyword>
<evidence type="ECO:0000256" key="1">
    <source>
        <dbReference type="ARBA" id="ARBA00004496"/>
    </source>
</evidence>
<dbReference type="PANTHER" id="PTHR45984">
    <property type="entry name" value="RNA (RNA) POLYMERASE II ASSOCIATED PROTEIN HOMOLOG"/>
    <property type="match status" value="1"/>
</dbReference>
<reference evidence="7 8" key="1">
    <citation type="submission" date="2019-04" db="EMBL/GenBank/DDBJ databases">
        <title>Annotation for the trematode Fasciola gigantica.</title>
        <authorList>
            <person name="Choi Y.-J."/>
        </authorList>
    </citation>
    <scope>NUCLEOTIDE SEQUENCE [LARGE SCALE GENOMIC DNA]</scope>
    <source>
        <strain evidence="7">Uganda_cow_1</strain>
    </source>
</reference>
<dbReference type="GO" id="GO:0031072">
    <property type="term" value="F:heat shock protein binding"/>
    <property type="evidence" value="ECO:0007669"/>
    <property type="project" value="TreeGrafter"/>
</dbReference>